<reference evidence="11 12" key="1">
    <citation type="submission" date="2016-10" db="EMBL/GenBank/DDBJ databases">
        <authorList>
            <person name="de Groot N.N."/>
        </authorList>
    </citation>
    <scope>NUCLEOTIDE SEQUENCE [LARGE SCALE GENOMIC DNA]</scope>
    <source>
        <strain evidence="11 12">DSM 8537</strain>
    </source>
</reference>
<evidence type="ECO:0000259" key="8">
    <source>
        <dbReference type="Pfam" id="PF04039"/>
    </source>
</evidence>
<evidence type="ECO:0000259" key="10">
    <source>
        <dbReference type="Pfam" id="PF20501"/>
    </source>
</evidence>
<proteinExistence type="predicted"/>
<dbReference type="Pfam" id="PF13244">
    <property type="entry name" value="MbhD"/>
    <property type="match status" value="1"/>
</dbReference>
<sequence length="397" mass="42261">MVLLALNRPLIALRDGLERPDAKALFDAVTRAATCAAARVTDRLTNGSMSRALAGFTLTVLGCGFWAFATGGWRGATRPMLEVPAVPLVGWLALMVATGCMVAFHRRRLLALVLVGIVGLMVSASFLYLSAPDLALTQISVEVVTVILLLLALNFLPKRTPVESPGRQRGIDAFIAVLAGLGFGALAHAVMRSDFALLPISGYMLENSHTLGGGDNVVNVILVDFRGYDTFGEITVLGIAALAIFALTEALLARAGGWRLLGWRGARRAGDRHPLPLLVVTRLVLPLSLVVGLYIFLRGHNAPGGGFIAGLVVSVALVSQYMASGYAWAQDRQRISYHALIGAGVIAAGLTGIGAWFAGQPFLTSAYGYVELPGLDPSSWPRPWALTWACSFAWWAR</sequence>
<feature type="transmembrane region" description="Helical" evidence="7">
    <location>
        <begin position="109"/>
        <end position="129"/>
    </location>
</feature>
<keyword evidence="4 7" id="KW-0812">Transmembrane</keyword>
<protein>
    <submittedName>
        <fullName evidence="11">Multisubunit Na+/H+ antiporter, MnhB subunit</fullName>
    </submittedName>
</protein>
<evidence type="ECO:0000256" key="6">
    <source>
        <dbReference type="ARBA" id="ARBA00023136"/>
    </source>
</evidence>
<feature type="domain" description="MrpA C-terminal/MbhE" evidence="10">
    <location>
        <begin position="168"/>
        <end position="248"/>
    </location>
</feature>
<feature type="transmembrane region" description="Helical" evidence="7">
    <location>
        <begin position="173"/>
        <end position="191"/>
    </location>
</feature>
<organism evidence="11 12">
    <name type="scientific">Paracoccus aminovorans</name>
    <dbReference type="NCBI Taxonomy" id="34004"/>
    <lineage>
        <taxon>Bacteria</taxon>
        <taxon>Pseudomonadati</taxon>
        <taxon>Pseudomonadota</taxon>
        <taxon>Alphaproteobacteria</taxon>
        <taxon>Rhodobacterales</taxon>
        <taxon>Paracoccaceae</taxon>
        <taxon>Paracoccus</taxon>
    </lineage>
</organism>
<feature type="transmembrane region" description="Helical" evidence="7">
    <location>
        <begin position="335"/>
        <end position="359"/>
    </location>
</feature>
<feature type="domain" description="Na+/H+ antiporter MnhB subunit-related protein" evidence="8">
    <location>
        <begin position="278"/>
        <end position="376"/>
    </location>
</feature>
<dbReference type="InterPro" id="IPR046806">
    <property type="entry name" value="MrpA_C/MbhE"/>
</dbReference>
<evidence type="ECO:0000256" key="1">
    <source>
        <dbReference type="ARBA" id="ARBA00004651"/>
    </source>
</evidence>
<feature type="transmembrane region" description="Helical" evidence="7">
    <location>
        <begin position="85"/>
        <end position="104"/>
    </location>
</feature>
<dbReference type="Pfam" id="PF04039">
    <property type="entry name" value="MnhB"/>
    <property type="match status" value="1"/>
</dbReference>
<dbReference type="STRING" id="34004.SAMN04488021_10925"/>
<dbReference type="GO" id="GO:0005886">
    <property type="term" value="C:plasma membrane"/>
    <property type="evidence" value="ECO:0007669"/>
    <property type="project" value="UniProtKB-SubCell"/>
</dbReference>
<evidence type="ECO:0000256" key="7">
    <source>
        <dbReference type="SAM" id="Phobius"/>
    </source>
</evidence>
<dbReference type="InterPro" id="IPR007182">
    <property type="entry name" value="MnhB"/>
</dbReference>
<evidence type="ECO:0000313" key="11">
    <source>
        <dbReference type="EMBL" id="SFH38065.1"/>
    </source>
</evidence>
<gene>
    <name evidence="11" type="ORF">SAMN04488021_10925</name>
</gene>
<dbReference type="InterPro" id="IPR050616">
    <property type="entry name" value="CPA3_Na-H_Antiporter_A"/>
</dbReference>
<evidence type="ECO:0000313" key="12">
    <source>
        <dbReference type="Proteomes" id="UP000183635"/>
    </source>
</evidence>
<evidence type="ECO:0000256" key="5">
    <source>
        <dbReference type="ARBA" id="ARBA00022989"/>
    </source>
</evidence>
<keyword evidence="3" id="KW-1003">Cell membrane</keyword>
<evidence type="ECO:0000259" key="9">
    <source>
        <dbReference type="Pfam" id="PF13244"/>
    </source>
</evidence>
<dbReference type="InterPro" id="IPR025383">
    <property type="entry name" value="MrpA_C/MbhD"/>
</dbReference>
<dbReference type="PANTHER" id="PTHR43373">
    <property type="entry name" value="NA(+)/H(+) ANTIPORTER SUBUNIT"/>
    <property type="match status" value="1"/>
</dbReference>
<keyword evidence="2" id="KW-0813">Transport</keyword>
<accession>A0A1I2ZK86</accession>
<comment type="subcellular location">
    <subcellularLocation>
        <location evidence="1">Cell membrane</location>
        <topology evidence="1">Multi-pass membrane protein</topology>
    </subcellularLocation>
</comment>
<keyword evidence="5 7" id="KW-1133">Transmembrane helix</keyword>
<dbReference type="AlphaFoldDB" id="A0A1I2ZK86"/>
<keyword evidence="12" id="KW-1185">Reference proteome</keyword>
<evidence type="ECO:0000256" key="2">
    <source>
        <dbReference type="ARBA" id="ARBA00022448"/>
    </source>
</evidence>
<dbReference type="PANTHER" id="PTHR43373:SF1">
    <property type="entry name" value="NA(+)_H(+) ANTIPORTER SUBUNIT A"/>
    <property type="match status" value="1"/>
</dbReference>
<keyword evidence="6 7" id="KW-0472">Membrane</keyword>
<feature type="transmembrane region" description="Helical" evidence="7">
    <location>
        <begin position="274"/>
        <end position="297"/>
    </location>
</feature>
<feature type="transmembrane region" description="Helical" evidence="7">
    <location>
        <begin position="135"/>
        <end position="153"/>
    </location>
</feature>
<dbReference type="Pfam" id="PF20501">
    <property type="entry name" value="MbhE"/>
    <property type="match status" value="1"/>
</dbReference>
<feature type="transmembrane region" description="Helical" evidence="7">
    <location>
        <begin position="303"/>
        <end position="323"/>
    </location>
</feature>
<evidence type="ECO:0000256" key="3">
    <source>
        <dbReference type="ARBA" id="ARBA00022475"/>
    </source>
</evidence>
<dbReference type="EMBL" id="FOPU01000009">
    <property type="protein sequence ID" value="SFH38065.1"/>
    <property type="molecule type" value="Genomic_DNA"/>
</dbReference>
<feature type="transmembrane region" description="Helical" evidence="7">
    <location>
        <begin position="234"/>
        <end position="253"/>
    </location>
</feature>
<feature type="domain" description="MrpA C-terminal/MbhD" evidence="9">
    <location>
        <begin position="93"/>
        <end position="158"/>
    </location>
</feature>
<feature type="transmembrane region" description="Helical" evidence="7">
    <location>
        <begin position="52"/>
        <end position="73"/>
    </location>
</feature>
<name>A0A1I2ZK86_9RHOB</name>
<dbReference type="Proteomes" id="UP000183635">
    <property type="component" value="Unassembled WGS sequence"/>
</dbReference>
<evidence type="ECO:0000256" key="4">
    <source>
        <dbReference type="ARBA" id="ARBA00022692"/>
    </source>
</evidence>